<evidence type="ECO:0000313" key="2">
    <source>
        <dbReference type="Proteomes" id="UP000199259"/>
    </source>
</evidence>
<protein>
    <submittedName>
        <fullName evidence="1">Uncharacterized protein</fullName>
    </submittedName>
</protein>
<sequence>MATITLSIPDNLMKEMDLSREINWSEVAKEAIRTKVNQLRIFRSITSKSHLSEDDALEIGRKINESLHQRYEDMGV</sequence>
<dbReference type="OrthoDB" id="39930at2157"/>
<dbReference type="AlphaFoldDB" id="A0A7Z7FBH0"/>
<keyword evidence="2" id="KW-1185">Reference proteome</keyword>
<proteinExistence type="predicted"/>
<comment type="caution">
    <text evidence="1">The sequence shown here is derived from an EMBL/GenBank/DDBJ whole genome shotgun (WGS) entry which is preliminary data.</text>
</comment>
<dbReference type="EMBL" id="FNCA01000001">
    <property type="protein sequence ID" value="SDF23465.1"/>
    <property type="molecule type" value="Genomic_DNA"/>
</dbReference>
<reference evidence="1 2" key="1">
    <citation type="submission" date="2016-10" db="EMBL/GenBank/DDBJ databases">
        <authorList>
            <person name="Varghese N."/>
            <person name="Submissions S."/>
        </authorList>
    </citation>
    <scope>NUCLEOTIDE SEQUENCE [LARGE SCALE GENOMIC DNA]</scope>
    <source>
        <strain evidence="1 2">PL 12/M</strain>
    </source>
</reference>
<dbReference type="RefSeq" id="WP_091707708.1">
    <property type="nucleotide sequence ID" value="NZ_FNCA01000001.1"/>
</dbReference>
<name>A0A7Z7FBH0_9EURY</name>
<organism evidence="1 2">
    <name type="scientific">Methanolobus vulcani</name>
    <dbReference type="NCBI Taxonomy" id="38026"/>
    <lineage>
        <taxon>Archaea</taxon>
        <taxon>Methanobacteriati</taxon>
        <taxon>Methanobacteriota</taxon>
        <taxon>Stenosarchaea group</taxon>
        <taxon>Methanomicrobia</taxon>
        <taxon>Methanosarcinales</taxon>
        <taxon>Methanosarcinaceae</taxon>
        <taxon>Methanolobus</taxon>
    </lineage>
</organism>
<gene>
    <name evidence="1" type="ORF">SAMN04488589_0069</name>
</gene>
<evidence type="ECO:0000313" key="1">
    <source>
        <dbReference type="EMBL" id="SDF23465.1"/>
    </source>
</evidence>
<dbReference type="Proteomes" id="UP000199259">
    <property type="component" value="Unassembled WGS sequence"/>
</dbReference>
<accession>A0A7Z7FBH0</accession>